<reference evidence="2 3" key="1">
    <citation type="submission" date="2020-10" db="EMBL/GenBank/DDBJ databases">
        <title>Complete genome sequence of Corynebacterium jeddahense DSM 45997, type strain of Corynebacterium jeddahense.</title>
        <authorList>
            <person name="Busche T."/>
            <person name="Kalinowski J."/>
            <person name="Ruckert C."/>
        </authorList>
    </citation>
    <scope>NUCLEOTIDE SEQUENCE [LARGE SCALE GENOMIC DNA]</scope>
    <source>
        <strain evidence="2 3">DSM 45997</strain>
    </source>
</reference>
<dbReference type="InterPro" id="IPR003797">
    <property type="entry name" value="DegV"/>
</dbReference>
<keyword evidence="1" id="KW-0446">Lipid-binding</keyword>
<dbReference type="Proteomes" id="UP001218071">
    <property type="component" value="Chromosome"/>
</dbReference>
<dbReference type="Gene3D" id="3.30.1180.10">
    <property type="match status" value="1"/>
</dbReference>
<dbReference type="PROSITE" id="PS51482">
    <property type="entry name" value="DEGV"/>
    <property type="match status" value="1"/>
</dbReference>
<dbReference type="Pfam" id="PF02645">
    <property type="entry name" value="DegV"/>
    <property type="match status" value="1"/>
</dbReference>
<name>A0ABY7UL64_9CORY</name>
<dbReference type="NCBIfam" id="TIGR00762">
    <property type="entry name" value="DegV"/>
    <property type="match status" value="1"/>
</dbReference>
<organism evidence="2 3">
    <name type="scientific">Corynebacterium jeddahense</name>
    <dbReference type="NCBI Taxonomy" id="1414719"/>
    <lineage>
        <taxon>Bacteria</taxon>
        <taxon>Bacillati</taxon>
        <taxon>Actinomycetota</taxon>
        <taxon>Actinomycetes</taxon>
        <taxon>Mycobacteriales</taxon>
        <taxon>Corynebacteriaceae</taxon>
        <taxon>Corynebacterium</taxon>
    </lineage>
</organism>
<dbReference type="PANTHER" id="PTHR33434">
    <property type="entry name" value="DEGV DOMAIN-CONTAINING PROTEIN DR_1986-RELATED"/>
    <property type="match status" value="1"/>
</dbReference>
<protein>
    <submittedName>
        <fullName evidence="2">DegV domain-containing protein</fullName>
    </submittedName>
</protein>
<sequence length="270" mass="27533">MGVRVVVDSSAGLPAEVVRELDITVVDLHVMDEGDGTSTSGLSSLELAAAYARQLERGGDEGVVALHLAKALSSTWSAAVAASAVFPGTVRVVETDSVGMTIGAAAMAAATVAQEGGDLAACEAMAQSTLARSETWLYLHQLDDLRKSGRLPTGTSVLSAALLANKPILRVNDGKLELAGKTRTQSKAFAKLAELVVERAAGQPVFAAIQHASAPDPAAQLAELLEGQLPAGSRVMVEPLVPALAVHTGAGAIGLSVVFSSHGPVENSRG</sequence>
<dbReference type="RefSeq" id="WP_042405072.1">
    <property type="nucleotide sequence ID" value="NZ_CBYN010000007.1"/>
</dbReference>
<proteinExistence type="predicted"/>
<dbReference type="Gene3D" id="3.40.50.10440">
    <property type="entry name" value="Dihydroxyacetone kinase, domain 1"/>
    <property type="match status" value="1"/>
</dbReference>
<evidence type="ECO:0000313" key="2">
    <source>
        <dbReference type="EMBL" id="WCZ39446.1"/>
    </source>
</evidence>
<keyword evidence="3" id="KW-1185">Reference proteome</keyword>
<evidence type="ECO:0000256" key="1">
    <source>
        <dbReference type="ARBA" id="ARBA00023121"/>
    </source>
</evidence>
<evidence type="ECO:0000313" key="3">
    <source>
        <dbReference type="Proteomes" id="UP001218071"/>
    </source>
</evidence>
<dbReference type="EMBL" id="CP063194">
    <property type="protein sequence ID" value="WCZ39446.1"/>
    <property type="molecule type" value="Genomic_DNA"/>
</dbReference>
<gene>
    <name evidence="2" type="ORF">CJEDD_09295</name>
</gene>
<dbReference type="InterPro" id="IPR043168">
    <property type="entry name" value="DegV_C"/>
</dbReference>
<dbReference type="SUPFAM" id="SSF82549">
    <property type="entry name" value="DAK1/DegV-like"/>
    <property type="match status" value="1"/>
</dbReference>
<accession>A0ABY7UL64</accession>
<dbReference type="PANTHER" id="PTHR33434:SF2">
    <property type="entry name" value="FATTY ACID-BINDING PROTEIN TM_1468"/>
    <property type="match status" value="1"/>
</dbReference>
<dbReference type="InterPro" id="IPR050270">
    <property type="entry name" value="DegV_domain_contain"/>
</dbReference>